<evidence type="ECO:0000313" key="2">
    <source>
        <dbReference type="EMBL" id="MBU8874604.1"/>
    </source>
</evidence>
<evidence type="ECO:0000256" key="1">
    <source>
        <dbReference type="SAM" id="MobiDB-lite"/>
    </source>
</evidence>
<reference evidence="2 3" key="1">
    <citation type="submission" date="2021-06" db="EMBL/GenBank/DDBJ databases">
        <authorList>
            <person name="Lee D.H."/>
        </authorList>
    </citation>
    <scope>NUCLEOTIDE SEQUENCE [LARGE SCALE GENOMIC DNA]</scope>
    <source>
        <strain evidence="2 3">MMS21-HV4-11</strain>
    </source>
</reference>
<accession>A0ABS6IJ23</accession>
<name>A0ABS6IJ23_9HYPH</name>
<keyword evidence="3" id="KW-1185">Reference proteome</keyword>
<comment type="caution">
    <text evidence="2">The sequence shown here is derived from an EMBL/GenBank/DDBJ whole genome shotgun (WGS) entry which is preliminary data.</text>
</comment>
<dbReference type="EMBL" id="JAHOPB010000001">
    <property type="protein sequence ID" value="MBU8874604.1"/>
    <property type="molecule type" value="Genomic_DNA"/>
</dbReference>
<evidence type="ECO:0000313" key="3">
    <source>
        <dbReference type="Proteomes" id="UP000727907"/>
    </source>
</evidence>
<dbReference type="RefSeq" id="WP_216960435.1">
    <property type="nucleotide sequence ID" value="NZ_JAHOPB010000001.1"/>
</dbReference>
<feature type="region of interest" description="Disordered" evidence="1">
    <location>
        <begin position="58"/>
        <end position="94"/>
    </location>
</feature>
<sequence>MPVPAMALMTITAGEVSPSIAEAAALLGVASADLNPEFGVVPIDRSLGTYVVEVRADRLPQEPTGTAPYRGPFSNPRIEPLSPASGDKDPDSKS</sequence>
<proteinExistence type="predicted"/>
<organism evidence="2 3">
    <name type="scientific">Reyranella humidisoli</name>
    <dbReference type="NCBI Taxonomy" id="2849149"/>
    <lineage>
        <taxon>Bacteria</taxon>
        <taxon>Pseudomonadati</taxon>
        <taxon>Pseudomonadota</taxon>
        <taxon>Alphaproteobacteria</taxon>
        <taxon>Hyphomicrobiales</taxon>
        <taxon>Reyranellaceae</taxon>
        <taxon>Reyranella</taxon>
    </lineage>
</organism>
<protein>
    <submittedName>
        <fullName evidence="2">Uncharacterized protein</fullName>
    </submittedName>
</protein>
<dbReference type="Proteomes" id="UP000727907">
    <property type="component" value="Unassembled WGS sequence"/>
</dbReference>
<gene>
    <name evidence="2" type="ORF">KQ910_12590</name>
</gene>